<feature type="region of interest" description="Disordered" evidence="1">
    <location>
        <begin position="1"/>
        <end position="92"/>
    </location>
</feature>
<feature type="region of interest" description="Disordered" evidence="1">
    <location>
        <begin position="196"/>
        <end position="224"/>
    </location>
</feature>
<dbReference type="Proteomes" id="UP000199671">
    <property type="component" value="Unassembled WGS sequence"/>
</dbReference>
<accession>A0A1G9WSZ6</accession>
<dbReference type="EMBL" id="FNHU01000008">
    <property type="protein sequence ID" value="SDM87537.1"/>
    <property type="molecule type" value="Genomic_DNA"/>
</dbReference>
<keyword evidence="2" id="KW-0812">Transmembrane</keyword>
<evidence type="ECO:0000313" key="3">
    <source>
        <dbReference type="EMBL" id="SDM87537.1"/>
    </source>
</evidence>
<evidence type="ECO:0000256" key="1">
    <source>
        <dbReference type="SAM" id="MobiDB-lite"/>
    </source>
</evidence>
<name>A0A1G9WSZ6_9ACTO</name>
<dbReference type="RefSeq" id="WP_256329242.1">
    <property type="nucleotide sequence ID" value="NZ_FNHU01000008.1"/>
</dbReference>
<feature type="transmembrane region" description="Helical" evidence="2">
    <location>
        <begin position="240"/>
        <end position="262"/>
    </location>
</feature>
<evidence type="ECO:0000256" key="2">
    <source>
        <dbReference type="SAM" id="Phobius"/>
    </source>
</evidence>
<reference evidence="3 4" key="1">
    <citation type="submission" date="2016-10" db="EMBL/GenBank/DDBJ databases">
        <authorList>
            <person name="de Groot N.N."/>
        </authorList>
    </citation>
    <scope>NUCLEOTIDE SEQUENCE [LARGE SCALE GENOMIC DNA]</scope>
    <source>
        <strain evidence="3 4">KPR-7B</strain>
    </source>
</reference>
<keyword evidence="2" id="KW-1133">Transmembrane helix</keyword>
<feature type="compositionally biased region" description="Basic and acidic residues" evidence="1">
    <location>
        <begin position="1"/>
        <end position="16"/>
    </location>
</feature>
<dbReference type="AlphaFoldDB" id="A0A1G9WSZ6"/>
<feature type="transmembrane region" description="Helical" evidence="2">
    <location>
        <begin position="99"/>
        <end position="120"/>
    </location>
</feature>
<keyword evidence="2" id="KW-0472">Membrane</keyword>
<feature type="transmembrane region" description="Helical" evidence="2">
    <location>
        <begin position="132"/>
        <end position="152"/>
    </location>
</feature>
<organism evidence="3 4">
    <name type="scientific">Actinomyces ruminicola</name>
    <dbReference type="NCBI Taxonomy" id="332524"/>
    <lineage>
        <taxon>Bacteria</taxon>
        <taxon>Bacillati</taxon>
        <taxon>Actinomycetota</taxon>
        <taxon>Actinomycetes</taxon>
        <taxon>Actinomycetales</taxon>
        <taxon>Actinomycetaceae</taxon>
        <taxon>Actinomyces</taxon>
    </lineage>
</organism>
<protein>
    <submittedName>
        <fullName evidence="3">Uncharacterized protein</fullName>
    </submittedName>
</protein>
<proteinExistence type="predicted"/>
<gene>
    <name evidence="3" type="ORF">SAMN04487766_10833</name>
</gene>
<feature type="transmembrane region" description="Helical" evidence="2">
    <location>
        <begin position="268"/>
        <end position="287"/>
    </location>
</feature>
<evidence type="ECO:0000313" key="4">
    <source>
        <dbReference type="Proteomes" id="UP000199671"/>
    </source>
</evidence>
<feature type="compositionally biased region" description="Low complexity" evidence="1">
    <location>
        <begin position="20"/>
        <end position="32"/>
    </location>
</feature>
<sequence>MTPPLRDRRSEDERGPVDWGTGARAAAYAGGRDSYTRADGGAGAEPDVDWGAPAAPGGSPRVRRGEAGTDWGVGRGAAPTTSGEPGPTPWPQAARRQRLVGVLFAMAGLALATWSAMHLATNAEAGHPWVPPWLVVVLGGAGLVSAAGYLAWAGGTAVRHEAERWEPTVVDAAAGLTTGTVDAADPHHLLAASGRSASALPPGRRGAGRGGDGAGGVRVDSGPKPVMGTSTMDQSVHAPAGVAGAVGGFMLAAAVVCAVLALVLGAEWLLGTVALAIGGVLAVRLAGDWLGAI</sequence>